<name>A0A6M6DNN2_PRIMG</name>
<evidence type="ECO:0000259" key="1">
    <source>
        <dbReference type="Pfam" id="PF00391"/>
    </source>
</evidence>
<evidence type="ECO:0000313" key="2">
    <source>
        <dbReference type="EMBL" id="QJX76411.1"/>
    </source>
</evidence>
<dbReference type="Proteomes" id="UP000501076">
    <property type="component" value="Chromosome"/>
</dbReference>
<dbReference type="AlphaFoldDB" id="A0A6M6DNN2"/>
<protein>
    <submittedName>
        <fullName evidence="2">PEP-utilizing protein</fullName>
    </submittedName>
</protein>
<dbReference type="PANTHER" id="PTHR43615">
    <property type="entry name" value="PHOSPHOENOLPYRUVATE SYNTHASE-RELATED"/>
    <property type="match status" value="1"/>
</dbReference>
<dbReference type="RefSeq" id="WP_171776854.1">
    <property type="nucleotide sequence ID" value="NZ_CP045272.1"/>
</dbReference>
<dbReference type="PANTHER" id="PTHR43615:SF1">
    <property type="entry name" value="PPDK_N DOMAIN-CONTAINING PROTEIN"/>
    <property type="match status" value="1"/>
</dbReference>
<accession>A0A6M6DNN2</accession>
<dbReference type="EMBL" id="CP045272">
    <property type="protein sequence ID" value="QJX76411.1"/>
    <property type="molecule type" value="Genomic_DNA"/>
</dbReference>
<organism evidence="2 3">
    <name type="scientific">Priestia megaterium</name>
    <name type="common">Bacillus megaterium</name>
    <dbReference type="NCBI Taxonomy" id="1404"/>
    <lineage>
        <taxon>Bacteria</taxon>
        <taxon>Bacillati</taxon>
        <taxon>Bacillota</taxon>
        <taxon>Bacilli</taxon>
        <taxon>Bacillales</taxon>
        <taxon>Bacillaceae</taxon>
        <taxon>Priestia</taxon>
    </lineage>
</organism>
<dbReference type="GO" id="GO:0016772">
    <property type="term" value="F:transferase activity, transferring phosphorus-containing groups"/>
    <property type="evidence" value="ECO:0007669"/>
    <property type="project" value="InterPro"/>
</dbReference>
<proteinExistence type="predicted"/>
<dbReference type="Gene3D" id="3.50.30.10">
    <property type="entry name" value="Phosphohistidine domain"/>
    <property type="match status" value="1"/>
</dbReference>
<dbReference type="InterPro" id="IPR008279">
    <property type="entry name" value="PEP-util_enz_mobile_dom"/>
</dbReference>
<evidence type="ECO:0000313" key="3">
    <source>
        <dbReference type="Proteomes" id="UP000501076"/>
    </source>
</evidence>
<gene>
    <name evidence="2" type="ORF">FDZ14_09495</name>
</gene>
<dbReference type="SUPFAM" id="SSF52009">
    <property type="entry name" value="Phosphohistidine domain"/>
    <property type="match status" value="1"/>
</dbReference>
<feature type="domain" description="PEP-utilising enzyme mobile" evidence="1">
    <location>
        <begin position="467"/>
        <end position="537"/>
    </location>
</feature>
<sequence>MNVLSAFQNDLFLSEEEKQTGFWVQDNLHIAHALSPLYASFQLPAMTYGTKHGFETLKLPIYQFVVKLADGKMYQQNIPFPGDVNERLKEHQEAVKPLLPRLKPRLYEYVNEVFLPFYTEVKRNAERPLSLKEAEEKVKELHDFYKKAWQLHFEIVMPRNDLGMILEELYGALTGDMNTAYVYDVLEGVMNKSLETDQALWELTDKVKDSNQLKQAFTEQKSEDIEASLLSTSQGREFLKNLQSFLDEYGYRSANSHEFIDETWVENPLHALSIIAGYVRKDYDFKKNYEDVVKKREENYRDVLAKMPECQEKEQFKLFYGWALDAWGIDEDHHFYIDAMLPATARLFLLNVGTLLADHQVIHQPQDIFHFYYDELLEVLKTPVAFHELIVNRKQEFEENRHKKTPPAYGTPPQAEEDPLLERVFGKMGPPEVDETQKIFKGSAASRGVYTGTVKIISDPSQFSKLEQGDILVCETTAPAWTTLFSLAGAIVTNAGGILSHAGTVAREYKLPAVLGTKVAVDLLKDGDVITVDGTNGVVTIEQQ</sequence>
<dbReference type="InterPro" id="IPR051549">
    <property type="entry name" value="PEP_Utilizing_Enz"/>
</dbReference>
<reference evidence="2 3" key="1">
    <citation type="submission" date="2019-10" db="EMBL/GenBank/DDBJ databases">
        <title>Complete genome sequences for adaption low water activity.</title>
        <authorList>
            <person name="Zhao L."/>
            <person name="Zhong J."/>
        </authorList>
    </citation>
    <scope>NUCLEOTIDE SEQUENCE [LARGE SCALE GENOMIC DNA]</scope>
    <source>
        <strain evidence="2 3">FDU301</strain>
    </source>
</reference>
<dbReference type="InterPro" id="IPR036637">
    <property type="entry name" value="Phosphohistidine_dom_sf"/>
</dbReference>
<dbReference type="Pfam" id="PF00391">
    <property type="entry name" value="PEP-utilizers"/>
    <property type="match status" value="1"/>
</dbReference>